<dbReference type="PANTHER" id="PTHR25465:SF65">
    <property type="entry name" value="E3 UBIQUITIN_ISG15 LIGASE TRIM25"/>
    <property type="match status" value="1"/>
</dbReference>
<dbReference type="SUPFAM" id="SSF49899">
    <property type="entry name" value="Concanavalin A-like lectins/glucanases"/>
    <property type="match status" value="1"/>
</dbReference>
<evidence type="ECO:0000256" key="6">
    <source>
        <dbReference type="ARBA" id="ARBA00023054"/>
    </source>
</evidence>
<dbReference type="InterPro" id="IPR003877">
    <property type="entry name" value="SPRY_dom"/>
</dbReference>
<feature type="domain" description="B box-type" evidence="9">
    <location>
        <begin position="133"/>
        <end position="174"/>
    </location>
</feature>
<dbReference type="Gene3D" id="2.60.120.920">
    <property type="match status" value="1"/>
</dbReference>
<dbReference type="GO" id="GO:0005737">
    <property type="term" value="C:cytoplasm"/>
    <property type="evidence" value="ECO:0007669"/>
    <property type="project" value="UniProtKB-ARBA"/>
</dbReference>
<evidence type="ECO:0000256" key="4">
    <source>
        <dbReference type="ARBA" id="ARBA00022833"/>
    </source>
</evidence>
<evidence type="ECO:0000256" key="5">
    <source>
        <dbReference type="ARBA" id="ARBA00022859"/>
    </source>
</evidence>
<keyword evidence="6" id="KW-0175">Coiled coil</keyword>
<dbReference type="InterPro" id="IPR027370">
    <property type="entry name" value="Znf-RING_euk"/>
</dbReference>
<evidence type="ECO:0000256" key="7">
    <source>
        <dbReference type="PROSITE-ProRule" id="PRU00024"/>
    </source>
</evidence>
<dbReference type="InterPro" id="IPR013083">
    <property type="entry name" value="Znf_RING/FYVE/PHD"/>
</dbReference>
<dbReference type="PROSITE" id="PS00518">
    <property type="entry name" value="ZF_RING_1"/>
    <property type="match status" value="1"/>
</dbReference>
<dbReference type="GO" id="GO:0045087">
    <property type="term" value="P:innate immune response"/>
    <property type="evidence" value="ECO:0007669"/>
    <property type="project" value="UniProtKB-KW"/>
</dbReference>
<evidence type="ECO:0000313" key="11">
    <source>
        <dbReference type="EMBL" id="KAG8588307.1"/>
    </source>
</evidence>
<evidence type="ECO:0000256" key="2">
    <source>
        <dbReference type="ARBA" id="ARBA00022723"/>
    </source>
</evidence>
<comment type="caution">
    <text evidence="11">The sequence shown here is derived from an EMBL/GenBank/DDBJ whole genome shotgun (WGS) entry which is preliminary data.</text>
</comment>
<dbReference type="InterPro" id="IPR017907">
    <property type="entry name" value="Znf_RING_CS"/>
</dbReference>
<dbReference type="Pfam" id="PF13765">
    <property type="entry name" value="PRY"/>
    <property type="match status" value="1"/>
</dbReference>
<dbReference type="GO" id="GO:0008270">
    <property type="term" value="F:zinc ion binding"/>
    <property type="evidence" value="ECO:0007669"/>
    <property type="project" value="UniProtKB-KW"/>
</dbReference>
<dbReference type="SMART" id="SM00336">
    <property type="entry name" value="BBOX"/>
    <property type="match status" value="2"/>
</dbReference>
<feature type="domain" description="B30.2/SPRY" evidence="10">
    <location>
        <begin position="326"/>
        <end position="515"/>
    </location>
</feature>
<dbReference type="PRINTS" id="PR01407">
    <property type="entry name" value="BUTYPHLNCDUF"/>
</dbReference>
<organism evidence="11 12">
    <name type="scientific">Engystomops pustulosus</name>
    <name type="common">Tungara frog</name>
    <name type="synonym">Physalaemus pustulosus</name>
    <dbReference type="NCBI Taxonomy" id="76066"/>
    <lineage>
        <taxon>Eukaryota</taxon>
        <taxon>Metazoa</taxon>
        <taxon>Chordata</taxon>
        <taxon>Craniata</taxon>
        <taxon>Vertebrata</taxon>
        <taxon>Euteleostomi</taxon>
        <taxon>Amphibia</taxon>
        <taxon>Batrachia</taxon>
        <taxon>Anura</taxon>
        <taxon>Neobatrachia</taxon>
        <taxon>Hyloidea</taxon>
        <taxon>Leptodactylidae</taxon>
        <taxon>Leiuperinae</taxon>
        <taxon>Engystomops</taxon>
    </lineage>
</organism>
<keyword evidence="5" id="KW-0391">Immunity</keyword>
<keyword evidence="2" id="KW-0479">Metal-binding</keyword>
<dbReference type="SUPFAM" id="SSF57850">
    <property type="entry name" value="RING/U-box"/>
    <property type="match status" value="1"/>
</dbReference>
<dbReference type="CDD" id="cd12891">
    <property type="entry name" value="SPRY_PRY_C-I_2"/>
    <property type="match status" value="1"/>
</dbReference>
<dbReference type="PANTHER" id="PTHR25465">
    <property type="entry name" value="B-BOX DOMAIN CONTAINING"/>
    <property type="match status" value="1"/>
</dbReference>
<proteinExistence type="predicted"/>
<dbReference type="Gene3D" id="4.10.830.40">
    <property type="match status" value="1"/>
</dbReference>
<dbReference type="Gene3D" id="3.30.160.60">
    <property type="entry name" value="Classic Zinc Finger"/>
    <property type="match status" value="1"/>
</dbReference>
<dbReference type="EMBL" id="WNYA01000002">
    <property type="protein sequence ID" value="KAG8588307.1"/>
    <property type="molecule type" value="Genomic_DNA"/>
</dbReference>
<dbReference type="PROSITE" id="PS50188">
    <property type="entry name" value="B302_SPRY"/>
    <property type="match status" value="1"/>
</dbReference>
<dbReference type="InterPro" id="IPR013320">
    <property type="entry name" value="ConA-like_dom_sf"/>
</dbReference>
<keyword evidence="1" id="KW-0399">Innate immunity</keyword>
<evidence type="ECO:0000256" key="3">
    <source>
        <dbReference type="ARBA" id="ARBA00022771"/>
    </source>
</evidence>
<dbReference type="CDD" id="cd19769">
    <property type="entry name" value="Bbox2_TRIM16-like"/>
    <property type="match status" value="1"/>
</dbReference>
<dbReference type="PROSITE" id="PS50119">
    <property type="entry name" value="ZF_BBOX"/>
    <property type="match status" value="1"/>
</dbReference>
<evidence type="ECO:0000256" key="1">
    <source>
        <dbReference type="ARBA" id="ARBA00022588"/>
    </source>
</evidence>
<evidence type="ECO:0000313" key="12">
    <source>
        <dbReference type="Proteomes" id="UP000824782"/>
    </source>
</evidence>
<keyword evidence="3 7" id="KW-0863">Zinc-finger</keyword>
<accession>A0AAV7CV79</accession>
<reference evidence="11" key="1">
    <citation type="thesis" date="2020" institute="ProQuest LLC" country="789 East Eisenhower Parkway, Ann Arbor, MI, USA">
        <title>Comparative Genomics and Chromosome Evolution.</title>
        <authorList>
            <person name="Mudd A.B."/>
        </authorList>
    </citation>
    <scope>NUCLEOTIDE SEQUENCE</scope>
    <source>
        <strain evidence="11">237g6f4</strain>
        <tissue evidence="11">Blood</tissue>
    </source>
</reference>
<dbReference type="InterPro" id="IPR001870">
    <property type="entry name" value="B30.2/SPRY"/>
</dbReference>
<dbReference type="Pfam" id="PF00622">
    <property type="entry name" value="SPRY"/>
    <property type="match status" value="1"/>
</dbReference>
<dbReference type="InterPro" id="IPR006574">
    <property type="entry name" value="PRY"/>
</dbReference>
<evidence type="ECO:0000259" key="9">
    <source>
        <dbReference type="PROSITE" id="PS50119"/>
    </source>
</evidence>
<dbReference type="SUPFAM" id="SSF57845">
    <property type="entry name" value="B-box zinc-binding domain"/>
    <property type="match status" value="1"/>
</dbReference>
<dbReference type="SMART" id="SM00184">
    <property type="entry name" value="RING"/>
    <property type="match status" value="1"/>
</dbReference>
<gene>
    <name evidence="11" type="ORF">GDO81_005942</name>
</gene>
<dbReference type="AlphaFoldDB" id="A0AAV7CV79"/>
<dbReference type="CDD" id="cd16597">
    <property type="entry name" value="RING-HC_TRIM25_C-IV"/>
    <property type="match status" value="1"/>
</dbReference>
<evidence type="ECO:0000259" key="8">
    <source>
        <dbReference type="PROSITE" id="PS50089"/>
    </source>
</evidence>
<dbReference type="InterPro" id="IPR051051">
    <property type="entry name" value="E3_ubiq-ligase_TRIM/RNF"/>
</dbReference>
<dbReference type="Gene3D" id="3.30.40.10">
    <property type="entry name" value="Zinc/RING finger domain, C3HC4 (zinc finger)"/>
    <property type="match status" value="1"/>
</dbReference>
<name>A0AAV7CV79_ENGPU</name>
<dbReference type="InterPro" id="IPR001841">
    <property type="entry name" value="Znf_RING"/>
</dbReference>
<sequence>MASSDLSGELSCSICLCMYTKPVMLSCAHNFCEECITKTWATHRRFYSCPECRAEFKTRPVLQKNLKLCNIVEHYRSTHENPEERKVYCTYCISPLAPAVKTCLRCEASFCELHLKNHSKSTNHTVMEPMSSPENRKCPVHEEPIEYFCVWDSSLLCNSCSMSWRHKGHGRQLLSEASEKKKTRLRQFMNMLSSKTDEAEKIFWHLEEDRNNLQQKSVTLKESVTSLFEDIRTEVNHLESKVLEEICRQERSISDTYSKQSQKLDKHIQAMYRKRRHIEEVCKITDPLMFLKQDSISTDLEQVTPYNAESLNEELIMVTMMRALYKLYEFIPEVNKKYFNIGDSTDMILNVNTANNYIALSHDLKKATDTDKEKLRPNHPERFSTQQVLSSKRFTSGKHYWEVQTSDCGDWSVGVTYNNVKRKGDCSIIGANPKSWCLNWCEEELTADHDDETYDVDSSVSSSNIGIYLDYEGGVISFYDLSGSVQLLYKFSANFTKPLYAGFYLNDNAWIKIAK</sequence>
<dbReference type="SMART" id="SM00449">
    <property type="entry name" value="SPRY"/>
    <property type="match status" value="1"/>
</dbReference>
<dbReference type="InterPro" id="IPR043136">
    <property type="entry name" value="B30.2/SPRY_sf"/>
</dbReference>
<dbReference type="SMART" id="SM00589">
    <property type="entry name" value="PRY"/>
    <property type="match status" value="1"/>
</dbReference>
<dbReference type="Proteomes" id="UP000824782">
    <property type="component" value="Unassembled WGS sequence"/>
</dbReference>
<keyword evidence="4" id="KW-0862">Zinc</keyword>
<dbReference type="Pfam" id="PF13445">
    <property type="entry name" value="zf-RING_UBOX"/>
    <property type="match status" value="1"/>
</dbReference>
<keyword evidence="12" id="KW-1185">Reference proteome</keyword>
<feature type="domain" description="RING-type" evidence="8">
    <location>
        <begin position="12"/>
        <end position="53"/>
    </location>
</feature>
<evidence type="ECO:0000259" key="10">
    <source>
        <dbReference type="PROSITE" id="PS50188"/>
    </source>
</evidence>
<dbReference type="Pfam" id="PF00643">
    <property type="entry name" value="zf-B_box"/>
    <property type="match status" value="1"/>
</dbReference>
<dbReference type="PROSITE" id="PS50089">
    <property type="entry name" value="ZF_RING_2"/>
    <property type="match status" value="1"/>
</dbReference>
<dbReference type="InterPro" id="IPR003879">
    <property type="entry name" value="Butyrophylin_SPRY"/>
</dbReference>
<dbReference type="InterPro" id="IPR000315">
    <property type="entry name" value="Znf_B-box"/>
</dbReference>
<protein>
    <submittedName>
        <fullName evidence="11">Uncharacterized protein</fullName>
    </submittedName>
</protein>